<dbReference type="InterPro" id="IPR045537">
    <property type="entry name" value="Lar7_xRRM"/>
</dbReference>
<feature type="compositionally biased region" description="Polar residues" evidence="3">
    <location>
        <begin position="20"/>
        <end position="37"/>
    </location>
</feature>
<dbReference type="AlphaFoldDB" id="S8E843"/>
<sequence>MFPFVPRQVAQERKPAGASAGSSQTRYDAIPSNSISQVAAVDRSQRNDVKGKGKATDPGLPAQDGYTLLCLALSDHALWSDMHLRSRLVNAPDGYIPLRYLLSHSTTLSMLDPPPTETAMAKVIRAQDDGVLEVRVLVSAPSRSAWYGKDAANDQLGGYEVRRGDWADVLQRAQQLTEDDWATSTIYAENIPFQYRTIAGIAQFTQSLLASPSPSSSMHAVQKVWLPPHAHDKPGDIPKCKGFALITLSSPEQAHKLTRHWPWNVRRTDPHGVADVSETQEAIKFGFRTMLRARWDELQEEYLAYRRTLSDALAYVEEQHEATTDAPMVVTEEPAVPPAPSHLPTTDLWSLFPEGCLVFVRNIHPETNKTTLRSLFSQAFAHSDVSDEGVDYVDFSKGMDTCYLRLASARHTQTLTAFFVARPKAQTNGLDTSGAEPSSGPNAKAIALEVVEGTREELYWNKVPEKVRRQAVEKAAVAAGAQPESGGGEEIEAADSGHGKRKRKRRKRGE</sequence>
<dbReference type="Pfam" id="PF19977">
    <property type="entry name" value="xRRM"/>
    <property type="match status" value="1"/>
</dbReference>
<keyword evidence="1 2" id="KW-0694">RNA-binding</keyword>
<accession>S8E843</accession>
<evidence type="ECO:0000256" key="3">
    <source>
        <dbReference type="SAM" id="MobiDB-lite"/>
    </source>
</evidence>
<dbReference type="InterPro" id="IPR012677">
    <property type="entry name" value="Nucleotide-bd_a/b_plait_sf"/>
</dbReference>
<dbReference type="OrthoDB" id="439993at2759"/>
<dbReference type="GO" id="GO:0070034">
    <property type="term" value="F:telomerase RNA binding"/>
    <property type="evidence" value="ECO:0007669"/>
    <property type="project" value="InterPro"/>
</dbReference>
<name>S8E843_FOMSC</name>
<dbReference type="InParanoid" id="S8E843"/>
<keyword evidence="6" id="KW-1185">Reference proteome</keyword>
<dbReference type="STRING" id="743788.S8E843"/>
<dbReference type="GO" id="GO:1904868">
    <property type="term" value="P:telomerase catalytic core complex assembly"/>
    <property type="evidence" value="ECO:0007669"/>
    <property type="project" value="InterPro"/>
</dbReference>
<evidence type="ECO:0000256" key="2">
    <source>
        <dbReference type="PROSITE-ProRule" id="PRU01288"/>
    </source>
</evidence>
<dbReference type="eggNOG" id="ENOG502SDHI">
    <property type="taxonomic scope" value="Eukaryota"/>
</dbReference>
<feature type="region of interest" description="Disordered" evidence="3">
    <location>
        <begin position="1"/>
        <end position="58"/>
    </location>
</feature>
<dbReference type="GO" id="GO:1990904">
    <property type="term" value="C:ribonucleoprotein complex"/>
    <property type="evidence" value="ECO:0007669"/>
    <property type="project" value="UniProtKB-UniRule"/>
</dbReference>
<gene>
    <name evidence="5" type="ORF">FOMPIDRAFT_1121869</name>
</gene>
<dbReference type="EMBL" id="KE504146">
    <property type="protein sequence ID" value="EPT00798.1"/>
    <property type="molecule type" value="Genomic_DNA"/>
</dbReference>
<dbReference type="SUPFAM" id="SSF54928">
    <property type="entry name" value="RNA-binding domain, RBD"/>
    <property type="match status" value="1"/>
</dbReference>
<dbReference type="Proteomes" id="UP000015241">
    <property type="component" value="Unassembled WGS sequence"/>
</dbReference>
<dbReference type="InterPro" id="IPR014886">
    <property type="entry name" value="La_xRRM"/>
</dbReference>
<feature type="compositionally biased region" description="Low complexity" evidence="3">
    <location>
        <begin position="473"/>
        <end position="482"/>
    </location>
</feature>
<reference evidence="5 6" key="1">
    <citation type="journal article" date="2012" name="Science">
        <title>The Paleozoic origin of enzymatic lignin decomposition reconstructed from 31 fungal genomes.</title>
        <authorList>
            <person name="Floudas D."/>
            <person name="Binder M."/>
            <person name="Riley R."/>
            <person name="Barry K."/>
            <person name="Blanchette R.A."/>
            <person name="Henrissat B."/>
            <person name="Martinez A.T."/>
            <person name="Otillar R."/>
            <person name="Spatafora J.W."/>
            <person name="Yadav J.S."/>
            <person name="Aerts A."/>
            <person name="Benoit I."/>
            <person name="Boyd A."/>
            <person name="Carlson A."/>
            <person name="Copeland A."/>
            <person name="Coutinho P.M."/>
            <person name="de Vries R.P."/>
            <person name="Ferreira P."/>
            <person name="Findley K."/>
            <person name="Foster B."/>
            <person name="Gaskell J."/>
            <person name="Glotzer D."/>
            <person name="Gorecki P."/>
            <person name="Heitman J."/>
            <person name="Hesse C."/>
            <person name="Hori C."/>
            <person name="Igarashi K."/>
            <person name="Jurgens J.A."/>
            <person name="Kallen N."/>
            <person name="Kersten P."/>
            <person name="Kohler A."/>
            <person name="Kuees U."/>
            <person name="Kumar T.K.A."/>
            <person name="Kuo A."/>
            <person name="LaButti K."/>
            <person name="Larrondo L.F."/>
            <person name="Lindquist E."/>
            <person name="Ling A."/>
            <person name="Lombard V."/>
            <person name="Lucas S."/>
            <person name="Lundell T."/>
            <person name="Martin R."/>
            <person name="McLaughlin D.J."/>
            <person name="Morgenstern I."/>
            <person name="Morin E."/>
            <person name="Murat C."/>
            <person name="Nagy L.G."/>
            <person name="Nolan M."/>
            <person name="Ohm R.A."/>
            <person name="Patyshakuliyeva A."/>
            <person name="Rokas A."/>
            <person name="Ruiz-Duenas F.J."/>
            <person name="Sabat G."/>
            <person name="Salamov A."/>
            <person name="Samejima M."/>
            <person name="Schmutz J."/>
            <person name="Slot J.C."/>
            <person name="St John F."/>
            <person name="Stenlid J."/>
            <person name="Sun H."/>
            <person name="Sun S."/>
            <person name="Syed K."/>
            <person name="Tsang A."/>
            <person name="Wiebenga A."/>
            <person name="Young D."/>
            <person name="Pisabarro A."/>
            <person name="Eastwood D.C."/>
            <person name="Martin F."/>
            <person name="Cullen D."/>
            <person name="Grigoriev I.V."/>
            <person name="Hibbett D.S."/>
        </authorList>
    </citation>
    <scope>NUCLEOTIDE SEQUENCE</scope>
    <source>
        <strain evidence="6">FP-58527</strain>
    </source>
</reference>
<evidence type="ECO:0000313" key="6">
    <source>
        <dbReference type="Proteomes" id="UP000015241"/>
    </source>
</evidence>
<feature type="compositionally biased region" description="Basic residues" evidence="3">
    <location>
        <begin position="499"/>
        <end position="510"/>
    </location>
</feature>
<evidence type="ECO:0000256" key="1">
    <source>
        <dbReference type="ARBA" id="ARBA00022884"/>
    </source>
</evidence>
<feature type="compositionally biased region" description="Basic and acidic residues" evidence="3">
    <location>
        <begin position="43"/>
        <end position="55"/>
    </location>
</feature>
<evidence type="ECO:0000313" key="5">
    <source>
        <dbReference type="EMBL" id="EPT00798.1"/>
    </source>
</evidence>
<dbReference type="PROSITE" id="PS51939">
    <property type="entry name" value="XRRM"/>
    <property type="match status" value="1"/>
</dbReference>
<evidence type="ECO:0000259" key="4">
    <source>
        <dbReference type="PROSITE" id="PS51939"/>
    </source>
</evidence>
<dbReference type="HOGENOM" id="CLU_022035_0_0_1"/>
<proteinExistence type="predicted"/>
<protein>
    <recommendedName>
        <fullName evidence="4">XRRM domain-containing protein</fullName>
    </recommendedName>
</protein>
<organism evidence="5 6">
    <name type="scientific">Fomitopsis schrenkii</name>
    <name type="common">Brown rot fungus</name>
    <dbReference type="NCBI Taxonomy" id="2126942"/>
    <lineage>
        <taxon>Eukaryota</taxon>
        <taxon>Fungi</taxon>
        <taxon>Dikarya</taxon>
        <taxon>Basidiomycota</taxon>
        <taxon>Agaricomycotina</taxon>
        <taxon>Agaricomycetes</taxon>
        <taxon>Polyporales</taxon>
        <taxon>Fomitopsis</taxon>
    </lineage>
</organism>
<feature type="region of interest" description="Disordered" evidence="3">
    <location>
        <begin position="472"/>
        <end position="510"/>
    </location>
</feature>
<dbReference type="InterPro" id="IPR035979">
    <property type="entry name" value="RBD_domain_sf"/>
</dbReference>
<feature type="domain" description="XRRM" evidence="4">
    <location>
        <begin position="351"/>
        <end position="510"/>
    </location>
</feature>
<dbReference type="Gene3D" id="3.30.70.330">
    <property type="match status" value="1"/>
</dbReference>